<dbReference type="Proteomes" id="UP000326565">
    <property type="component" value="Unassembled WGS sequence"/>
</dbReference>
<dbReference type="SUPFAM" id="SSF51735">
    <property type="entry name" value="NAD(P)-binding Rossmann-fold domains"/>
    <property type="match status" value="1"/>
</dbReference>
<reference evidence="3 4" key="1">
    <citation type="submission" date="2019-04" db="EMBL/GenBank/DDBJ databases">
        <title>Friends and foes A comparative genomics study of 23 Aspergillus species from section Flavi.</title>
        <authorList>
            <consortium name="DOE Joint Genome Institute"/>
            <person name="Kjaerbolling I."/>
            <person name="Vesth T."/>
            <person name="Frisvad J.C."/>
            <person name="Nybo J.L."/>
            <person name="Theobald S."/>
            <person name="Kildgaard S."/>
            <person name="Isbrandt T."/>
            <person name="Kuo A."/>
            <person name="Sato A."/>
            <person name="Lyhne E.K."/>
            <person name="Kogle M.E."/>
            <person name="Wiebenga A."/>
            <person name="Kun R.S."/>
            <person name="Lubbers R.J."/>
            <person name="Makela M.R."/>
            <person name="Barry K."/>
            <person name="Chovatia M."/>
            <person name="Clum A."/>
            <person name="Daum C."/>
            <person name="Haridas S."/>
            <person name="He G."/>
            <person name="LaButti K."/>
            <person name="Lipzen A."/>
            <person name="Mondo S."/>
            <person name="Riley R."/>
            <person name="Salamov A."/>
            <person name="Simmons B.A."/>
            <person name="Magnuson J.K."/>
            <person name="Henrissat B."/>
            <person name="Mortensen U.H."/>
            <person name="Larsen T.O."/>
            <person name="Devries R.P."/>
            <person name="Grigoriev I.V."/>
            <person name="Machida M."/>
            <person name="Baker S.E."/>
            <person name="Andersen M.R."/>
        </authorList>
    </citation>
    <scope>NUCLEOTIDE SEQUENCE [LARGE SCALE GENOMIC DNA]</scope>
    <source>
        <strain evidence="3 4">CBS 151.66</strain>
    </source>
</reference>
<dbReference type="OrthoDB" id="1274115at2759"/>
<accession>A0A5N5WVE1</accession>
<dbReference type="InterPro" id="IPR002347">
    <property type="entry name" value="SDR_fam"/>
</dbReference>
<dbReference type="EMBL" id="ML732246">
    <property type="protein sequence ID" value="KAB8072461.1"/>
    <property type="molecule type" value="Genomic_DNA"/>
</dbReference>
<dbReference type="GO" id="GO:0016491">
    <property type="term" value="F:oxidoreductase activity"/>
    <property type="evidence" value="ECO:0007669"/>
    <property type="project" value="UniProtKB-KW"/>
</dbReference>
<evidence type="ECO:0000313" key="4">
    <source>
        <dbReference type="Proteomes" id="UP000326565"/>
    </source>
</evidence>
<evidence type="ECO:0008006" key="5">
    <source>
        <dbReference type="Google" id="ProtNLM"/>
    </source>
</evidence>
<evidence type="ECO:0000256" key="1">
    <source>
        <dbReference type="ARBA" id="ARBA00006484"/>
    </source>
</evidence>
<dbReference type="Gene3D" id="3.40.50.720">
    <property type="entry name" value="NAD(P)-binding Rossmann-like Domain"/>
    <property type="match status" value="1"/>
</dbReference>
<dbReference type="PANTHER" id="PTHR43976">
    <property type="entry name" value="SHORT CHAIN DEHYDROGENASE"/>
    <property type="match status" value="1"/>
</dbReference>
<protein>
    <recommendedName>
        <fullName evidence="5">NAD(P)-binding domain-containing protein</fullName>
    </recommendedName>
</protein>
<dbReference type="Pfam" id="PF00106">
    <property type="entry name" value="adh_short"/>
    <property type="match status" value="1"/>
</dbReference>
<sequence>MPPFWFITGCSSGFGRQLDIAAAQNDDKLIAISRDPSKLNELKDRVIHTKLDIGNEAETKAAVDNVGYILEGAIEECSNGEVLAQFDTNVFSQLRILRAILPSMRALQSGAVPSRSILSRWRAKLAPFGIDVTCVEPGYSWTNFLTGGHKVVAGVLILELEVGTRATRDGLAAYSLNQPEDPGRGFAGGSLRREQEMLDGCPGGEGSCYCGDGL</sequence>
<dbReference type="AlphaFoldDB" id="A0A5N5WVE1"/>
<dbReference type="InterPro" id="IPR036291">
    <property type="entry name" value="NAD(P)-bd_dom_sf"/>
</dbReference>
<organism evidence="3 4">
    <name type="scientific">Aspergillus leporis</name>
    <dbReference type="NCBI Taxonomy" id="41062"/>
    <lineage>
        <taxon>Eukaryota</taxon>
        <taxon>Fungi</taxon>
        <taxon>Dikarya</taxon>
        <taxon>Ascomycota</taxon>
        <taxon>Pezizomycotina</taxon>
        <taxon>Eurotiomycetes</taxon>
        <taxon>Eurotiomycetidae</taxon>
        <taxon>Eurotiales</taxon>
        <taxon>Aspergillaceae</taxon>
        <taxon>Aspergillus</taxon>
        <taxon>Aspergillus subgen. Circumdati</taxon>
    </lineage>
</organism>
<keyword evidence="2" id="KW-0560">Oxidoreductase</keyword>
<name>A0A5N5WVE1_9EURO</name>
<evidence type="ECO:0000313" key="3">
    <source>
        <dbReference type="EMBL" id="KAB8072461.1"/>
    </source>
</evidence>
<dbReference type="PANTHER" id="PTHR43976:SF16">
    <property type="entry name" value="SHORT-CHAIN DEHYDROGENASE_REDUCTASE FAMILY PROTEIN"/>
    <property type="match status" value="1"/>
</dbReference>
<gene>
    <name evidence="3" type="ORF">BDV29DRAFT_202262</name>
</gene>
<keyword evidence="4" id="KW-1185">Reference proteome</keyword>
<evidence type="ECO:0000256" key="2">
    <source>
        <dbReference type="ARBA" id="ARBA00023002"/>
    </source>
</evidence>
<dbReference type="InterPro" id="IPR051911">
    <property type="entry name" value="SDR_oxidoreductase"/>
</dbReference>
<comment type="similarity">
    <text evidence="1">Belongs to the short-chain dehydrogenases/reductases (SDR) family.</text>
</comment>
<proteinExistence type="inferred from homology"/>